<feature type="transmembrane region" description="Helical" evidence="5">
    <location>
        <begin position="107"/>
        <end position="127"/>
    </location>
</feature>
<evidence type="ECO:0000313" key="7">
    <source>
        <dbReference type="Proteomes" id="UP000282321"/>
    </source>
</evidence>
<accession>A0A660SBS7</accession>
<dbReference type="GO" id="GO:0005886">
    <property type="term" value="C:plasma membrane"/>
    <property type="evidence" value="ECO:0007669"/>
    <property type="project" value="UniProtKB-ARBA"/>
</dbReference>
<keyword evidence="2 5" id="KW-0812">Transmembrane</keyword>
<dbReference type="Proteomes" id="UP000282321">
    <property type="component" value="Unassembled WGS sequence"/>
</dbReference>
<dbReference type="EMBL" id="QNBC01000015">
    <property type="protein sequence ID" value="RKX67626.1"/>
    <property type="molecule type" value="Genomic_DNA"/>
</dbReference>
<comment type="subcellular location">
    <subcellularLocation>
        <location evidence="1">Membrane</location>
        <topology evidence="1">Multi-pass membrane protein</topology>
    </subcellularLocation>
</comment>
<evidence type="ECO:0000256" key="2">
    <source>
        <dbReference type="ARBA" id="ARBA00022692"/>
    </source>
</evidence>
<protein>
    <recommendedName>
        <fullName evidence="8">Energy-coupling factor transporter transmembrane protein EcfT</fullName>
    </recommendedName>
</protein>
<proteinExistence type="predicted"/>
<evidence type="ECO:0008006" key="8">
    <source>
        <dbReference type="Google" id="ProtNLM"/>
    </source>
</evidence>
<gene>
    <name evidence="6" type="ORF">DRP44_01995</name>
</gene>
<dbReference type="AlphaFoldDB" id="A0A660SBS7"/>
<dbReference type="Pfam" id="PF02361">
    <property type="entry name" value="CbiQ"/>
    <property type="match status" value="1"/>
</dbReference>
<dbReference type="PANTHER" id="PTHR33514:SF13">
    <property type="entry name" value="PROTEIN ABCI12, CHLOROPLASTIC"/>
    <property type="match status" value="1"/>
</dbReference>
<organism evidence="6 7">
    <name type="scientific">candidate division TA06 bacterium</name>
    <dbReference type="NCBI Taxonomy" id="2250710"/>
    <lineage>
        <taxon>Bacteria</taxon>
        <taxon>Bacteria division TA06</taxon>
    </lineage>
</organism>
<evidence type="ECO:0000313" key="6">
    <source>
        <dbReference type="EMBL" id="RKX67626.1"/>
    </source>
</evidence>
<feature type="transmembrane region" description="Helical" evidence="5">
    <location>
        <begin position="241"/>
        <end position="261"/>
    </location>
</feature>
<comment type="caution">
    <text evidence="6">The sequence shown here is derived from an EMBL/GenBank/DDBJ whole genome shotgun (WGS) entry which is preliminary data.</text>
</comment>
<evidence type="ECO:0000256" key="3">
    <source>
        <dbReference type="ARBA" id="ARBA00022989"/>
    </source>
</evidence>
<evidence type="ECO:0000256" key="5">
    <source>
        <dbReference type="SAM" id="Phobius"/>
    </source>
</evidence>
<reference evidence="6 7" key="1">
    <citation type="submission" date="2018-06" db="EMBL/GenBank/DDBJ databases">
        <title>Extensive metabolic versatility and redundancy in microbially diverse, dynamic hydrothermal sediments.</title>
        <authorList>
            <person name="Dombrowski N."/>
            <person name="Teske A."/>
            <person name="Baker B.J."/>
        </authorList>
    </citation>
    <scope>NUCLEOTIDE SEQUENCE [LARGE SCALE GENOMIC DNA]</scope>
    <source>
        <strain evidence="6">B35_G9</strain>
    </source>
</reference>
<feature type="transmembrane region" description="Helical" evidence="5">
    <location>
        <begin position="70"/>
        <end position="95"/>
    </location>
</feature>
<dbReference type="InterPro" id="IPR003339">
    <property type="entry name" value="ABC/ECF_trnsptr_transmembrane"/>
</dbReference>
<keyword evidence="3 5" id="KW-1133">Transmembrane helix</keyword>
<feature type="transmembrane region" description="Helical" evidence="5">
    <location>
        <begin position="21"/>
        <end position="37"/>
    </location>
</feature>
<feature type="transmembrane region" description="Helical" evidence="5">
    <location>
        <begin position="43"/>
        <end position="61"/>
    </location>
</feature>
<dbReference type="CDD" id="cd16914">
    <property type="entry name" value="EcfT"/>
    <property type="match status" value="1"/>
</dbReference>
<name>A0A660SBS7_UNCT6</name>
<evidence type="ECO:0000256" key="1">
    <source>
        <dbReference type="ARBA" id="ARBA00004141"/>
    </source>
</evidence>
<sequence>MDFAFGNYIEGKSIIHRMNPILKLLLFFIIFIMILLIKHIYTYLIILFLVSIIGVILKLPVSKLFYSIRYFIWLLIFTVFFNFFMVPGKIIFTFYRLNGTYEGLLTGTYYGLRIIVIMFFAGVFAMVTSPEELEYSIVTLLKPLSIFKFPVGETSLMFSLTLRFVPIISEETRRIITAQSLRGAKFNGNLVERIKALSTVLIPLIYSLFKRVDEIANVMESKFVDPHKIVVETRKIKGIDFVYFFTGNLLIFMLFLADRIIGR</sequence>
<dbReference type="PANTHER" id="PTHR33514">
    <property type="entry name" value="PROTEIN ABCI12, CHLOROPLASTIC"/>
    <property type="match status" value="1"/>
</dbReference>
<evidence type="ECO:0000256" key="4">
    <source>
        <dbReference type="ARBA" id="ARBA00023136"/>
    </source>
</evidence>
<keyword evidence="4 5" id="KW-0472">Membrane</keyword>